<dbReference type="GO" id="GO:0004407">
    <property type="term" value="F:histone deacetylase activity"/>
    <property type="evidence" value="ECO:0007669"/>
    <property type="project" value="TreeGrafter"/>
</dbReference>
<dbReference type="PANTHER" id="PTHR10625">
    <property type="entry name" value="HISTONE DEACETYLASE HDAC1-RELATED"/>
    <property type="match status" value="1"/>
</dbReference>
<dbReference type="EMBL" id="BMXG01000005">
    <property type="protein sequence ID" value="GHB96555.1"/>
    <property type="molecule type" value="Genomic_DNA"/>
</dbReference>
<dbReference type="PRINTS" id="PR01270">
    <property type="entry name" value="HDASUPER"/>
</dbReference>
<comment type="caution">
    <text evidence="3">The sequence shown here is derived from an EMBL/GenBank/DDBJ whole genome shotgun (WGS) entry which is preliminary data.</text>
</comment>
<feature type="domain" description="Histone deacetylase" evidence="2">
    <location>
        <begin position="21"/>
        <end position="310"/>
    </location>
</feature>
<accession>A0A8J3DFU8</accession>
<dbReference type="GO" id="GO:0040029">
    <property type="term" value="P:epigenetic regulation of gene expression"/>
    <property type="evidence" value="ECO:0007669"/>
    <property type="project" value="TreeGrafter"/>
</dbReference>
<dbReference type="InterPro" id="IPR000286">
    <property type="entry name" value="HDACs"/>
</dbReference>
<organism evidence="3 4">
    <name type="scientific">Cerasicoccus arenae</name>
    <dbReference type="NCBI Taxonomy" id="424488"/>
    <lineage>
        <taxon>Bacteria</taxon>
        <taxon>Pseudomonadati</taxon>
        <taxon>Verrucomicrobiota</taxon>
        <taxon>Opitutia</taxon>
        <taxon>Puniceicoccales</taxon>
        <taxon>Cerasicoccaceae</taxon>
        <taxon>Cerasicoccus</taxon>
    </lineage>
</organism>
<protein>
    <submittedName>
        <fullName evidence="3">Acetoin utilization protein</fullName>
    </submittedName>
</protein>
<dbReference type="Gene3D" id="3.40.800.20">
    <property type="entry name" value="Histone deacetylase domain"/>
    <property type="match status" value="1"/>
</dbReference>
<dbReference type="AlphaFoldDB" id="A0A8J3DFU8"/>
<reference evidence="3" key="1">
    <citation type="journal article" date="2014" name="Int. J. Syst. Evol. Microbiol.">
        <title>Complete genome sequence of Corynebacterium casei LMG S-19264T (=DSM 44701T), isolated from a smear-ripened cheese.</title>
        <authorList>
            <consortium name="US DOE Joint Genome Institute (JGI-PGF)"/>
            <person name="Walter F."/>
            <person name="Albersmeier A."/>
            <person name="Kalinowski J."/>
            <person name="Ruckert C."/>
        </authorList>
    </citation>
    <scope>NUCLEOTIDE SEQUENCE</scope>
    <source>
        <strain evidence="3">KCTC 12870</strain>
    </source>
</reference>
<dbReference type="InterPro" id="IPR037138">
    <property type="entry name" value="His_deacetylse_dom_sf"/>
</dbReference>
<reference evidence="3" key="2">
    <citation type="submission" date="2020-09" db="EMBL/GenBank/DDBJ databases">
        <authorList>
            <person name="Sun Q."/>
            <person name="Kim S."/>
        </authorList>
    </citation>
    <scope>NUCLEOTIDE SEQUENCE</scope>
    <source>
        <strain evidence="3">KCTC 12870</strain>
    </source>
</reference>
<evidence type="ECO:0000259" key="2">
    <source>
        <dbReference type="Pfam" id="PF00850"/>
    </source>
</evidence>
<dbReference type="CDD" id="cd09992">
    <property type="entry name" value="HDAC_classII"/>
    <property type="match status" value="1"/>
</dbReference>
<dbReference type="Pfam" id="PF00850">
    <property type="entry name" value="Hist_deacetyl"/>
    <property type="match status" value="1"/>
</dbReference>
<proteinExistence type="inferred from homology"/>
<gene>
    <name evidence="3" type="ORF">GCM10007047_10560</name>
</gene>
<dbReference type="Proteomes" id="UP000642829">
    <property type="component" value="Unassembled WGS sequence"/>
</dbReference>
<comment type="similarity">
    <text evidence="1">Belongs to the histone deacetylase family.</text>
</comment>
<dbReference type="InterPro" id="IPR023801">
    <property type="entry name" value="His_deacetylse_dom"/>
</dbReference>
<evidence type="ECO:0000256" key="1">
    <source>
        <dbReference type="ARBA" id="ARBA00005947"/>
    </source>
</evidence>
<dbReference type="InterPro" id="IPR023696">
    <property type="entry name" value="Ureohydrolase_dom_sf"/>
</dbReference>
<evidence type="ECO:0000313" key="4">
    <source>
        <dbReference type="Proteomes" id="UP000642829"/>
    </source>
</evidence>
<evidence type="ECO:0000313" key="3">
    <source>
        <dbReference type="EMBL" id="GHB96555.1"/>
    </source>
</evidence>
<name>A0A8J3DFU8_9BACT</name>
<dbReference type="PANTHER" id="PTHR10625:SF10">
    <property type="entry name" value="HISTONE DEACETYLASE HDAC1"/>
    <property type="match status" value="1"/>
</dbReference>
<keyword evidence="4" id="KW-1185">Reference proteome</keyword>
<sequence length="315" mass="34701">MIPTAIISHPDCALHDTGSYHPERAERTQVVVDALQRFFTGNELLWLEAEPAALKWIETVHDAAYVRQVEEVCLRGESVLDRGDTQVCEDSFAVARLAVGAGLMAVDVVMQGRAKNAFSVMRPPGHHAERAEAMGFCLFNNIAIAARYAQQRYGLSRVAIIDIDVHHGNGTQSAFYRDPTVFFVSFHQYPFYPGTGMKREIGDGPGEGFTLNIPLVAGASYAEYLSDWQTQVLPALQRFSPELILLSTGFDAHVDDPLANLNLNDADYHELTRLINDFALQSCDGRLVSIMEGGYSLDALARASICHVRALCNGK</sequence>
<dbReference type="SUPFAM" id="SSF52768">
    <property type="entry name" value="Arginase/deacetylase"/>
    <property type="match status" value="1"/>
</dbReference>